<feature type="compositionally biased region" description="Basic residues" evidence="1">
    <location>
        <begin position="150"/>
        <end position="160"/>
    </location>
</feature>
<dbReference type="EMBL" id="LIAE01008246">
    <property type="protein sequence ID" value="PAV74956.1"/>
    <property type="molecule type" value="Genomic_DNA"/>
</dbReference>
<feature type="compositionally biased region" description="Basic and acidic residues" evidence="1">
    <location>
        <begin position="202"/>
        <end position="211"/>
    </location>
</feature>
<feature type="compositionally biased region" description="Low complexity" evidence="1">
    <location>
        <begin position="937"/>
        <end position="951"/>
    </location>
</feature>
<feature type="region of interest" description="Disordered" evidence="1">
    <location>
        <begin position="419"/>
        <end position="535"/>
    </location>
</feature>
<feature type="compositionally biased region" description="Basic residues" evidence="1">
    <location>
        <begin position="498"/>
        <end position="510"/>
    </location>
</feature>
<evidence type="ECO:0000313" key="3">
    <source>
        <dbReference type="Proteomes" id="UP000218231"/>
    </source>
</evidence>
<feature type="region of interest" description="Disordered" evidence="1">
    <location>
        <begin position="900"/>
        <end position="1041"/>
    </location>
</feature>
<feature type="compositionally biased region" description="Low complexity" evidence="1">
    <location>
        <begin position="297"/>
        <end position="310"/>
    </location>
</feature>
<reference evidence="2 3" key="1">
    <citation type="journal article" date="2017" name="Curr. Biol.">
        <title>Genome architecture and evolution of a unichromosomal asexual nematode.</title>
        <authorList>
            <person name="Fradin H."/>
            <person name="Zegar C."/>
            <person name="Gutwein M."/>
            <person name="Lucas J."/>
            <person name="Kovtun M."/>
            <person name="Corcoran D."/>
            <person name="Baugh L.R."/>
            <person name="Kiontke K."/>
            <person name="Gunsalus K."/>
            <person name="Fitch D.H."/>
            <person name="Piano F."/>
        </authorList>
    </citation>
    <scope>NUCLEOTIDE SEQUENCE [LARGE SCALE GENOMIC DNA]</scope>
    <source>
        <strain evidence="2">PF1309</strain>
    </source>
</reference>
<feature type="region of interest" description="Disordered" evidence="1">
    <location>
        <begin position="61"/>
        <end position="278"/>
    </location>
</feature>
<sequence>MNEMEEFGQFLPVTMGVPQMPQRHPSAFDNWGDRQNLREYVHDEMIRPVSRGSLNDNYFDEQRGRQMNTDSVFDRIRFPNEMQDSSPPPRMHNSGVRGGRSWRGAERPSSRSSRQYSGAGYSRRHNMARGDSSEMQQLQGRRRNEAVPSRIRKRAIRAKRPPPPENAELSPISDDNNIPVPISPSEAYGPHSIAISVSPSPEPHESAEHQLRPISASTNSGSSVIILDDDEEEEGRSERTQRTDSRSRSRTSSQNRGGSREGYNSRGYSNSNDSREYGIDHQRCNSAAAQYASRMPMQMNQQQERGQAQEQEQEMSHQFPFFSHPSLPLNPNAWNLAPFAQAQPAFFNARDDGSERFDPSQMMQFGDFNSQNSMFTRMDAPTSSFHQNDPNFVTPDNLLITIRNNEANAFDEIREFPPESIDFDSDEEKQNQLSERAKLVIGDERERDRKSERRERSRDDRREREHYRDDRKRSRRSKSRSRERKRSRSRESRDRASRRGSHSREHRSSRREKTIKSEPVKENANISRKSELSERQSIELEQNENFFDGLAAVICAPIERVAIPSQSGFDLSIGFRGVPPFMLHAKVYAEPHKKVAEYQVYNDLMQCMVSLLLIPADFYIDFYSYKALPGMLVTKLTPLLKYLLEDNLKEHVTHLFGVPTFTEVSIAECQNWVRQMATAFWNQEQQAFQASISGMKKDILTAITTPQPEEKRKDADRSSEKRPRRRDEDKEKEDGDRDRGRERKEKYKKRGRSREEELSHNSNSSTAIQQQQQHKMRSSGPKSTPTSSQELSRSEAVSRSHRKDDRRRSRERGSRRRSRSRSHSRNSRSRERSRSRDRGRGRHPSGSHGSSSFLRKASAFLNAPLAASSMSFCTPSNFPRAPSNIPASYIPASVFPPADFSVPPPLFPPSIAAAQQPPTSSSTPYFRDVLGPPGVDLPQPHSSPISLLPIPGASTSAKKPDDKAAGKGKDLPPTTSSSSVKKKPSDSLHLDRKVAAGEKPSDAFAYKPPENVALRKKPPPNHESDLLDLVFTTTSTPSKRK</sequence>
<dbReference type="Proteomes" id="UP000218231">
    <property type="component" value="Unassembled WGS sequence"/>
</dbReference>
<feature type="compositionally biased region" description="Basic and acidic residues" evidence="1">
    <location>
        <begin position="792"/>
        <end position="812"/>
    </location>
</feature>
<protein>
    <submittedName>
        <fullName evidence="2">Uncharacterized protein</fullName>
    </submittedName>
</protein>
<feature type="region of interest" description="Disordered" evidence="1">
    <location>
        <begin position="295"/>
        <end position="315"/>
    </location>
</feature>
<comment type="caution">
    <text evidence="2">The sequence shown here is derived from an EMBL/GenBank/DDBJ whole genome shotgun (WGS) entry which is preliminary data.</text>
</comment>
<feature type="compositionally biased region" description="Basic residues" evidence="1">
    <location>
        <begin position="813"/>
        <end position="827"/>
    </location>
</feature>
<feature type="compositionally biased region" description="Polar residues" evidence="1">
    <location>
        <begin position="760"/>
        <end position="773"/>
    </location>
</feature>
<feature type="compositionally biased region" description="Basic and acidic residues" evidence="1">
    <location>
        <begin position="958"/>
        <end position="970"/>
    </location>
</feature>
<name>A0A2A2KLS2_9BILA</name>
<feature type="compositionally biased region" description="Basic and acidic residues" evidence="1">
    <location>
        <begin position="708"/>
        <end position="745"/>
    </location>
</feature>
<feature type="compositionally biased region" description="Basic and acidic residues" evidence="1">
    <location>
        <begin position="828"/>
        <end position="838"/>
    </location>
</feature>
<feature type="compositionally biased region" description="Basic residues" evidence="1">
    <location>
        <begin position="473"/>
        <end position="488"/>
    </location>
</feature>
<feature type="compositionally biased region" description="Basic and acidic residues" evidence="1">
    <location>
        <begin position="983"/>
        <end position="1001"/>
    </location>
</feature>
<feature type="region of interest" description="Disordered" evidence="1">
    <location>
        <begin position="702"/>
        <end position="853"/>
    </location>
</feature>
<organism evidence="2 3">
    <name type="scientific">Diploscapter pachys</name>
    <dbReference type="NCBI Taxonomy" id="2018661"/>
    <lineage>
        <taxon>Eukaryota</taxon>
        <taxon>Metazoa</taxon>
        <taxon>Ecdysozoa</taxon>
        <taxon>Nematoda</taxon>
        <taxon>Chromadorea</taxon>
        <taxon>Rhabditida</taxon>
        <taxon>Rhabditina</taxon>
        <taxon>Rhabditomorpha</taxon>
        <taxon>Rhabditoidea</taxon>
        <taxon>Rhabditidae</taxon>
        <taxon>Diploscapter</taxon>
    </lineage>
</organism>
<gene>
    <name evidence="2" type="ORF">WR25_10170</name>
</gene>
<feature type="compositionally biased region" description="Basic and acidic residues" evidence="1">
    <location>
        <begin position="435"/>
        <end position="472"/>
    </location>
</feature>
<evidence type="ECO:0000313" key="2">
    <source>
        <dbReference type="EMBL" id="PAV74956.1"/>
    </source>
</evidence>
<feature type="compositionally biased region" description="Basic and acidic residues" evidence="1">
    <location>
        <begin position="236"/>
        <end position="247"/>
    </location>
</feature>
<keyword evidence="3" id="KW-1185">Reference proteome</keyword>
<feature type="compositionally biased region" description="Polar residues" evidence="1">
    <location>
        <begin position="1031"/>
        <end position="1041"/>
    </location>
</feature>
<accession>A0A2A2KLS2</accession>
<dbReference type="STRING" id="2018661.A0A2A2KLS2"/>
<feature type="compositionally biased region" description="Basic and acidic residues" evidence="1">
    <location>
        <begin position="511"/>
        <end position="521"/>
    </location>
</feature>
<evidence type="ECO:0000256" key="1">
    <source>
        <dbReference type="SAM" id="MobiDB-lite"/>
    </source>
</evidence>
<feature type="compositionally biased region" description="Polar residues" evidence="1">
    <location>
        <begin position="780"/>
        <end position="791"/>
    </location>
</feature>
<proteinExistence type="predicted"/>
<dbReference type="AlphaFoldDB" id="A0A2A2KLS2"/>